<gene>
    <name evidence="2" type="ORF">F2Y13_03440</name>
</gene>
<dbReference type="PANTHER" id="PTHR43792:SF1">
    <property type="entry name" value="N-ACETYLTRANSFERASE DOMAIN-CONTAINING PROTEIN"/>
    <property type="match status" value="1"/>
</dbReference>
<dbReference type="PROSITE" id="PS51186">
    <property type="entry name" value="GNAT"/>
    <property type="match status" value="1"/>
</dbReference>
<organism evidence="2 3">
    <name type="scientific">Alistipes shahii</name>
    <dbReference type="NCBI Taxonomy" id="328814"/>
    <lineage>
        <taxon>Bacteria</taxon>
        <taxon>Pseudomonadati</taxon>
        <taxon>Bacteroidota</taxon>
        <taxon>Bacteroidia</taxon>
        <taxon>Bacteroidales</taxon>
        <taxon>Rikenellaceae</taxon>
        <taxon>Alistipes</taxon>
    </lineage>
</organism>
<feature type="domain" description="N-acetyltransferase" evidence="1">
    <location>
        <begin position="17"/>
        <end position="179"/>
    </location>
</feature>
<dbReference type="RefSeq" id="WP_008771334.1">
    <property type="nucleotide sequence ID" value="NZ_VVXK01000003.1"/>
</dbReference>
<evidence type="ECO:0000259" key="1">
    <source>
        <dbReference type="PROSITE" id="PS51186"/>
    </source>
</evidence>
<comment type="caution">
    <text evidence="2">The sequence shown here is derived from an EMBL/GenBank/DDBJ whole genome shotgun (WGS) entry which is preliminary data.</text>
</comment>
<evidence type="ECO:0000313" key="3">
    <source>
        <dbReference type="Proteomes" id="UP000323567"/>
    </source>
</evidence>
<dbReference type="InterPro" id="IPR016181">
    <property type="entry name" value="Acyl_CoA_acyltransferase"/>
</dbReference>
<reference evidence="2 3" key="1">
    <citation type="journal article" date="2019" name="Nat. Med.">
        <title>A library of human gut bacterial isolates paired with longitudinal multiomics data enables mechanistic microbiome research.</title>
        <authorList>
            <person name="Poyet M."/>
            <person name="Groussin M."/>
            <person name="Gibbons S.M."/>
            <person name="Avila-Pacheco J."/>
            <person name="Jiang X."/>
            <person name="Kearney S.M."/>
            <person name="Perrotta A.R."/>
            <person name="Berdy B."/>
            <person name="Zhao S."/>
            <person name="Lieberman T.D."/>
            <person name="Swanson P.K."/>
            <person name="Smith M."/>
            <person name="Roesemann S."/>
            <person name="Alexander J.E."/>
            <person name="Rich S.A."/>
            <person name="Livny J."/>
            <person name="Vlamakis H."/>
            <person name="Clish C."/>
            <person name="Bullock K."/>
            <person name="Deik A."/>
            <person name="Scott J."/>
            <person name="Pierce K.A."/>
            <person name="Xavier R.J."/>
            <person name="Alm E.J."/>
        </authorList>
    </citation>
    <scope>NUCLEOTIDE SEQUENCE [LARGE SCALE GENOMIC DNA]</scope>
    <source>
        <strain evidence="2 3">BIOML-A2</strain>
    </source>
</reference>
<keyword evidence="2" id="KW-0808">Transferase</keyword>
<name>A0A5B3GCI7_9BACT</name>
<dbReference type="Gene3D" id="3.40.630.30">
    <property type="match status" value="1"/>
</dbReference>
<dbReference type="EMBL" id="VVXK01000003">
    <property type="protein sequence ID" value="KAA2371443.1"/>
    <property type="molecule type" value="Genomic_DNA"/>
</dbReference>
<protein>
    <submittedName>
        <fullName evidence="2">GNAT family N-acetyltransferase</fullName>
    </submittedName>
</protein>
<dbReference type="InterPro" id="IPR000182">
    <property type="entry name" value="GNAT_dom"/>
</dbReference>
<dbReference type="AlphaFoldDB" id="A0A5B3GCI7"/>
<proteinExistence type="predicted"/>
<dbReference type="Pfam" id="PF13302">
    <property type="entry name" value="Acetyltransf_3"/>
    <property type="match status" value="1"/>
</dbReference>
<evidence type="ECO:0000313" key="2">
    <source>
        <dbReference type="EMBL" id="KAA2371443.1"/>
    </source>
</evidence>
<dbReference type="SUPFAM" id="SSF55729">
    <property type="entry name" value="Acyl-CoA N-acyltransferases (Nat)"/>
    <property type="match status" value="1"/>
</dbReference>
<dbReference type="InterPro" id="IPR051531">
    <property type="entry name" value="N-acetyltransferase"/>
</dbReference>
<dbReference type="PANTHER" id="PTHR43792">
    <property type="entry name" value="GNAT FAMILY, PUTATIVE (AFU_ORTHOLOGUE AFUA_3G00765)-RELATED-RELATED"/>
    <property type="match status" value="1"/>
</dbReference>
<accession>A0A5B3GCI7</accession>
<dbReference type="GO" id="GO:0016747">
    <property type="term" value="F:acyltransferase activity, transferring groups other than amino-acyl groups"/>
    <property type="evidence" value="ECO:0007669"/>
    <property type="project" value="InterPro"/>
</dbReference>
<sequence>MSKCNYIQADIIETERLLVRKLTNDDFDTLLTIMGKPEVMYAWEHGFSEDDVQDWIERQLVRYAKDGIGYFAVLQKESGQLIGQAGLMKTTMNGNEVVEIGYIFDNTYWHNGYATEAAESLIAYAFDSLELPAVYCSIRPENKASIRVAKRLGMESCSSHIVVYRGKEMPHIIYKLKKPK</sequence>
<dbReference type="Proteomes" id="UP000323567">
    <property type="component" value="Unassembled WGS sequence"/>
</dbReference>